<dbReference type="EMBL" id="CASHSV030000024">
    <property type="protein sequence ID" value="CAJ2640489.1"/>
    <property type="molecule type" value="Genomic_DNA"/>
</dbReference>
<comment type="caution">
    <text evidence="1">The sequence shown here is derived from an EMBL/GenBank/DDBJ whole genome shotgun (WGS) entry which is preliminary data.</text>
</comment>
<reference evidence="1" key="1">
    <citation type="submission" date="2023-10" db="EMBL/GenBank/DDBJ databases">
        <authorList>
            <person name="Rodriguez Cubillos JULIANA M."/>
            <person name="De Vega J."/>
        </authorList>
    </citation>
    <scope>NUCLEOTIDE SEQUENCE</scope>
</reference>
<gene>
    <name evidence="1" type="ORF">MILVUS5_LOCUS10334</name>
</gene>
<protein>
    <submittedName>
        <fullName evidence="1">Uncharacterized protein</fullName>
    </submittedName>
</protein>
<name>A0ACB0J7F2_TRIPR</name>
<keyword evidence="2" id="KW-1185">Reference proteome</keyword>
<accession>A0ACB0J7F2</accession>
<organism evidence="1 2">
    <name type="scientific">Trifolium pratense</name>
    <name type="common">Red clover</name>
    <dbReference type="NCBI Taxonomy" id="57577"/>
    <lineage>
        <taxon>Eukaryota</taxon>
        <taxon>Viridiplantae</taxon>
        <taxon>Streptophyta</taxon>
        <taxon>Embryophyta</taxon>
        <taxon>Tracheophyta</taxon>
        <taxon>Spermatophyta</taxon>
        <taxon>Magnoliopsida</taxon>
        <taxon>eudicotyledons</taxon>
        <taxon>Gunneridae</taxon>
        <taxon>Pentapetalae</taxon>
        <taxon>rosids</taxon>
        <taxon>fabids</taxon>
        <taxon>Fabales</taxon>
        <taxon>Fabaceae</taxon>
        <taxon>Papilionoideae</taxon>
        <taxon>50 kb inversion clade</taxon>
        <taxon>NPAAA clade</taxon>
        <taxon>Hologalegina</taxon>
        <taxon>IRL clade</taxon>
        <taxon>Trifolieae</taxon>
        <taxon>Trifolium</taxon>
    </lineage>
</organism>
<evidence type="ECO:0000313" key="2">
    <source>
        <dbReference type="Proteomes" id="UP001177021"/>
    </source>
</evidence>
<evidence type="ECO:0000313" key="1">
    <source>
        <dbReference type="EMBL" id="CAJ2640489.1"/>
    </source>
</evidence>
<sequence>MEEDLELFNNDTNPHYFFMKKEVIKSRNKDLVQLFEFGMGIHHAMMLRSDRGLTERLFSHGLLKAELISLVFNLDFRNLPLVSLSMHCGAFRDFMWNNLTSAIPKEIGNITSLKLLLLDKNNLSGYLPPEFSELYSSAILYVMLYIV</sequence>
<proteinExistence type="predicted"/>
<dbReference type="Proteomes" id="UP001177021">
    <property type="component" value="Unassembled WGS sequence"/>
</dbReference>